<dbReference type="EMBL" id="JACIDX010000033">
    <property type="protein sequence ID" value="MBB3957742.1"/>
    <property type="molecule type" value="Genomic_DNA"/>
</dbReference>
<organism evidence="8 9">
    <name type="scientific">Novosphingobium sediminicola</name>
    <dbReference type="NCBI Taxonomy" id="563162"/>
    <lineage>
        <taxon>Bacteria</taxon>
        <taxon>Pseudomonadati</taxon>
        <taxon>Pseudomonadota</taxon>
        <taxon>Alphaproteobacteria</taxon>
        <taxon>Sphingomonadales</taxon>
        <taxon>Sphingomonadaceae</taxon>
        <taxon>Novosphingobium</taxon>
    </lineage>
</organism>
<dbReference type="EC" id="4.1.2.52" evidence="8"/>
<proteinExistence type="inferred from homology"/>
<dbReference type="InterPro" id="IPR040442">
    <property type="entry name" value="Pyrv_kinase-like_dom_sf"/>
</dbReference>
<dbReference type="GO" id="GO:0016832">
    <property type="term" value="F:aldehyde-lyase activity"/>
    <property type="evidence" value="ECO:0007669"/>
    <property type="project" value="TreeGrafter"/>
</dbReference>
<sequence length="256" mass="27351">MMPLSIPHNIFKQKLLGPKCQIGLWSALGSSISTELCAAGDFDWLLIDAEHGVNDVHSVLPQLQAIAAYKAQAVVRLPDGDPALIKRYLDIGAQSLMIPMVESADQAKALAAAAAYPPDGIRGIATMTRAARWSRMPDYIARARDEICLIAQIESATGVENIDTIAATPGIDALLMGPADLAATMGMPGQANHPAIWDRIWHCLDRAKAAGKPAGIFVLDETLAQECIQRGFAFVAVGADAILLSRAVDALRQRFS</sequence>
<dbReference type="SUPFAM" id="SSF51621">
    <property type="entry name" value="Phosphoenolpyruvate/pyruvate domain"/>
    <property type="match status" value="1"/>
</dbReference>
<reference evidence="8 9" key="1">
    <citation type="submission" date="2020-08" db="EMBL/GenBank/DDBJ databases">
        <title>Genomic Encyclopedia of Type Strains, Phase IV (KMG-IV): sequencing the most valuable type-strain genomes for metagenomic binning, comparative biology and taxonomic classification.</title>
        <authorList>
            <person name="Goeker M."/>
        </authorList>
    </citation>
    <scope>NUCLEOTIDE SEQUENCE [LARGE SCALE GENOMIC DNA]</scope>
    <source>
        <strain evidence="8 9">DSM 27057</strain>
    </source>
</reference>
<dbReference type="InterPro" id="IPR005000">
    <property type="entry name" value="Aldolase/citrate-lyase_domain"/>
</dbReference>
<keyword evidence="9" id="KW-1185">Reference proteome</keyword>
<gene>
    <name evidence="8" type="ORF">GGR38_004717</name>
</gene>
<dbReference type="Gene3D" id="3.20.20.60">
    <property type="entry name" value="Phosphoenolpyruvate-binding domains"/>
    <property type="match status" value="1"/>
</dbReference>
<dbReference type="GO" id="GO:0005737">
    <property type="term" value="C:cytoplasm"/>
    <property type="evidence" value="ECO:0007669"/>
    <property type="project" value="TreeGrafter"/>
</dbReference>
<keyword evidence="5" id="KW-0670">Pyruvate</keyword>
<keyword evidence="3" id="KW-0479">Metal-binding</keyword>
<comment type="similarity">
    <text evidence="2">Belongs to the HpcH/HpaI aldolase family.</text>
</comment>
<feature type="domain" description="HpcH/HpaI aldolase/citrate lyase" evidence="7">
    <location>
        <begin position="21"/>
        <end position="245"/>
    </location>
</feature>
<keyword evidence="4 8" id="KW-0456">Lyase</keyword>
<dbReference type="GO" id="GO:0046872">
    <property type="term" value="F:metal ion binding"/>
    <property type="evidence" value="ECO:0007669"/>
    <property type="project" value="UniProtKB-KW"/>
</dbReference>
<evidence type="ECO:0000256" key="3">
    <source>
        <dbReference type="ARBA" id="ARBA00022723"/>
    </source>
</evidence>
<comment type="caution">
    <text evidence="8">The sequence shown here is derived from an EMBL/GenBank/DDBJ whole genome shotgun (WGS) entry which is preliminary data.</text>
</comment>
<protein>
    <submittedName>
        <fullName evidence="8">4-hydroxy-2-oxoheptanedioate aldolase</fullName>
        <ecNumber evidence="8">4.1.2.52</ecNumber>
    </submittedName>
</protein>
<evidence type="ECO:0000256" key="4">
    <source>
        <dbReference type="ARBA" id="ARBA00023239"/>
    </source>
</evidence>
<dbReference type="Proteomes" id="UP000548867">
    <property type="component" value="Unassembled WGS sequence"/>
</dbReference>
<dbReference type="InterPro" id="IPR015813">
    <property type="entry name" value="Pyrv/PenolPyrv_kinase-like_dom"/>
</dbReference>
<dbReference type="AlphaFoldDB" id="A0A7W6CTU2"/>
<dbReference type="InterPro" id="IPR050251">
    <property type="entry name" value="HpcH-HpaI_aldolase"/>
</dbReference>
<evidence type="ECO:0000313" key="8">
    <source>
        <dbReference type="EMBL" id="MBB3957742.1"/>
    </source>
</evidence>
<dbReference type="FunFam" id="3.20.20.60:FF:000004">
    <property type="entry name" value="5-keto-4-deoxy-D-glucarate aldolase"/>
    <property type="match status" value="1"/>
</dbReference>
<name>A0A7W6CTU2_9SPHN</name>
<comment type="cofactor">
    <cofactor evidence="1">
        <name>a divalent metal cation</name>
        <dbReference type="ChEBI" id="CHEBI:60240"/>
    </cofactor>
</comment>
<evidence type="ECO:0000313" key="9">
    <source>
        <dbReference type="Proteomes" id="UP000548867"/>
    </source>
</evidence>
<evidence type="ECO:0000256" key="2">
    <source>
        <dbReference type="ARBA" id="ARBA00005568"/>
    </source>
</evidence>
<accession>A0A7W6CTU2</accession>
<comment type="catalytic activity">
    <reaction evidence="6">
        <text>D-glyceraldehyde + pyruvate = 2-dehydro-3-deoxy-L-galactonate</text>
        <dbReference type="Rhea" id="RHEA:80055"/>
        <dbReference type="ChEBI" id="CHEBI:15361"/>
        <dbReference type="ChEBI" id="CHEBI:17378"/>
        <dbReference type="ChEBI" id="CHEBI:75545"/>
    </reaction>
</comment>
<evidence type="ECO:0000256" key="1">
    <source>
        <dbReference type="ARBA" id="ARBA00001968"/>
    </source>
</evidence>
<dbReference type="PANTHER" id="PTHR30502:SF4">
    <property type="entry name" value="5-KETO-4-DEOXY-D-GLUCARATE ALDOLASE"/>
    <property type="match status" value="1"/>
</dbReference>
<dbReference type="Pfam" id="PF03328">
    <property type="entry name" value="HpcH_HpaI"/>
    <property type="match status" value="1"/>
</dbReference>
<dbReference type="PANTHER" id="PTHR30502">
    <property type="entry name" value="2-KETO-3-DEOXY-L-RHAMNONATE ALDOLASE"/>
    <property type="match status" value="1"/>
</dbReference>
<evidence type="ECO:0000259" key="7">
    <source>
        <dbReference type="Pfam" id="PF03328"/>
    </source>
</evidence>
<evidence type="ECO:0000256" key="5">
    <source>
        <dbReference type="ARBA" id="ARBA00023317"/>
    </source>
</evidence>
<evidence type="ECO:0000256" key="6">
    <source>
        <dbReference type="ARBA" id="ARBA00045074"/>
    </source>
</evidence>